<protein>
    <submittedName>
        <fullName evidence="5">Uncharacterized protein</fullName>
    </submittedName>
</protein>
<dbReference type="AlphaFoldDB" id="A0AAD9UEN2"/>
<dbReference type="SUPFAM" id="SSF54060">
    <property type="entry name" value="His-Me finger endonucleases"/>
    <property type="match status" value="1"/>
</dbReference>
<name>A0AAD9UEN2_RIDPI</name>
<dbReference type="Gene3D" id="3.40.570.10">
    <property type="entry name" value="Extracellular Endonuclease, subunit A"/>
    <property type="match status" value="1"/>
</dbReference>
<accession>A0AAD9UEN2</accession>
<comment type="caution">
    <text evidence="5">The sequence shown here is derived from an EMBL/GenBank/DDBJ whole genome shotgun (WGS) entry which is preliminary data.</text>
</comment>
<sequence length="735" mass="83098">MDLSADGSCPDVRKAECPTRHHTVDGLPLLLIAIDGFRPDYLDDKLIPTLKKLMDCGVNAPHMRPVYPSTTYPNLYTMVTGLYPESHGIIDGEMVDLELNETFSAYRSTLLSHAWWQGQPIWNTAVKHNKTTVAMYWPGGEAPVQGIRPTKYYIDSRTDEEPDELKLDKALRWLNGSEGVVADFVALNFRWLDNVGHRAGPDSLQVDRALVKVEYLTRRLMDSLYRQRLHKCVNIILVSDAGLSPVSASRTVTLADYLDDSTMQRITAYTGPGGRISNVYRQSHRSRSGYDVIPEDQRVEKSEILDQLRCGSPWVHVFKKSELPRRLHYAYNNRIDDIVLMPQDTWLLTRSRHWSRLKGQHGWDPSYENMQALFVGYGPSFKTGKTVEPFESIELYNLMSRLMNINPAPNNGTEGSLYPVLRHPPAFPAVPASHPLQCLFPHLDDEYQQRANVSFSGCSCGNATVRDWDLQLNISVEERLQLRHQHVRSGIPVSHRTFCILHQTDFLTAYSPSLKTPLWTAFLLDNHQANVSQESGCLRPDVRLNSSSQPQCGDLPQRAAPDDITPAYLFPPEFSSSNVTVTDTLILSNVVAMYQGFKTGIWSDLMQLIHEWTEAAVSMQVIVGPVFDYDMDGRMDENITRFVENSTVPVPSHYFLVALRCGTLNCTDATYHQQAFILPHVSNVTNCMSSRTYLADNLARIRDIELLTGLQFLTDIDTGEAVLTRTQIPQALWPV</sequence>
<dbReference type="GO" id="GO:0016787">
    <property type="term" value="F:hydrolase activity"/>
    <property type="evidence" value="ECO:0007669"/>
    <property type="project" value="UniProtKB-KW"/>
</dbReference>
<dbReference type="InterPro" id="IPR044925">
    <property type="entry name" value="His-Me_finger_sf"/>
</dbReference>
<evidence type="ECO:0000256" key="1">
    <source>
        <dbReference type="ARBA" id="ARBA00022801"/>
    </source>
</evidence>
<dbReference type="Gene3D" id="3.40.720.10">
    <property type="entry name" value="Alkaline Phosphatase, subunit A"/>
    <property type="match status" value="1"/>
</dbReference>
<keyword evidence="2" id="KW-0325">Glycoprotein</keyword>
<dbReference type="InterPro" id="IPR002591">
    <property type="entry name" value="Phosphodiest/P_Trfase"/>
</dbReference>
<reference evidence="5" key="1">
    <citation type="journal article" date="2023" name="Mol. Biol. Evol.">
        <title>Third-Generation Sequencing Reveals the Adaptive Role of the Epigenome in Three Deep-Sea Polychaetes.</title>
        <authorList>
            <person name="Perez M."/>
            <person name="Aroh O."/>
            <person name="Sun Y."/>
            <person name="Lan Y."/>
            <person name="Juniper S.K."/>
            <person name="Young C.R."/>
            <person name="Angers B."/>
            <person name="Qian P.Y."/>
        </authorList>
    </citation>
    <scope>NUCLEOTIDE SEQUENCE</scope>
    <source>
        <strain evidence="5">R07B-5</strain>
    </source>
</reference>
<dbReference type="Pfam" id="PF01223">
    <property type="entry name" value="Endonuclease_NS"/>
    <property type="match status" value="1"/>
</dbReference>
<dbReference type="Pfam" id="PF01663">
    <property type="entry name" value="Phosphodiest"/>
    <property type="match status" value="1"/>
</dbReference>
<dbReference type="GO" id="GO:0003676">
    <property type="term" value="F:nucleic acid binding"/>
    <property type="evidence" value="ECO:0007669"/>
    <property type="project" value="InterPro"/>
</dbReference>
<dbReference type="InterPro" id="IPR044929">
    <property type="entry name" value="DNA/RNA_non-sp_Endonuclease_sf"/>
</dbReference>
<dbReference type="CDD" id="cd16018">
    <property type="entry name" value="Enpp"/>
    <property type="match status" value="1"/>
</dbReference>
<gene>
    <name evidence="5" type="ORF">NP493_196g03063</name>
</gene>
<dbReference type="Gene3D" id="3.30.1360.180">
    <property type="match status" value="1"/>
</dbReference>
<dbReference type="PANTHER" id="PTHR10151">
    <property type="entry name" value="ECTONUCLEOTIDE PYROPHOSPHATASE/PHOSPHODIESTERASE"/>
    <property type="match status" value="1"/>
</dbReference>
<dbReference type="InterPro" id="IPR001604">
    <property type="entry name" value="Endo_G_ENPP1-like_dom"/>
</dbReference>
<evidence type="ECO:0000313" key="6">
    <source>
        <dbReference type="Proteomes" id="UP001209878"/>
    </source>
</evidence>
<feature type="domain" description="ENPP1-3/EXOG-like endonuclease/phosphodiesterase" evidence="3">
    <location>
        <begin position="503"/>
        <end position="719"/>
    </location>
</feature>
<evidence type="ECO:0000259" key="4">
    <source>
        <dbReference type="SMART" id="SM00892"/>
    </source>
</evidence>
<dbReference type="InterPro" id="IPR017850">
    <property type="entry name" value="Alkaline_phosphatase_core_sf"/>
</dbReference>
<evidence type="ECO:0000256" key="2">
    <source>
        <dbReference type="ARBA" id="ARBA00023180"/>
    </source>
</evidence>
<dbReference type="EMBL" id="JAODUO010000196">
    <property type="protein sequence ID" value="KAK2186559.1"/>
    <property type="molecule type" value="Genomic_DNA"/>
</dbReference>
<dbReference type="GO" id="GO:0046872">
    <property type="term" value="F:metal ion binding"/>
    <property type="evidence" value="ECO:0007669"/>
    <property type="project" value="InterPro"/>
</dbReference>
<keyword evidence="1" id="KW-0378">Hydrolase</keyword>
<dbReference type="PANTHER" id="PTHR10151:SF114">
    <property type="entry name" value="ECTONUCLEOTIDE PYROPHOSPHATASE_PHOSPHODIESTERASE C27A7.3"/>
    <property type="match status" value="1"/>
</dbReference>
<dbReference type="Proteomes" id="UP001209878">
    <property type="component" value="Unassembled WGS sequence"/>
</dbReference>
<evidence type="ECO:0000259" key="3">
    <source>
        <dbReference type="SMART" id="SM00477"/>
    </source>
</evidence>
<dbReference type="SMART" id="SM00477">
    <property type="entry name" value="NUC"/>
    <property type="match status" value="1"/>
</dbReference>
<evidence type="ECO:0000313" key="5">
    <source>
        <dbReference type="EMBL" id="KAK2186559.1"/>
    </source>
</evidence>
<feature type="domain" description="DNA/RNA non-specific endonuclease/pyrophosphatase/phosphodiesterase" evidence="4">
    <location>
        <begin position="502"/>
        <end position="719"/>
    </location>
</feature>
<dbReference type="SMART" id="SM00892">
    <property type="entry name" value="Endonuclease_NS"/>
    <property type="match status" value="1"/>
</dbReference>
<keyword evidence="6" id="KW-1185">Reference proteome</keyword>
<dbReference type="InterPro" id="IPR020821">
    <property type="entry name" value="ENPP1-3/EXOG-like_nuc-like"/>
</dbReference>
<proteinExistence type="predicted"/>
<organism evidence="5 6">
    <name type="scientific">Ridgeia piscesae</name>
    <name type="common">Tubeworm</name>
    <dbReference type="NCBI Taxonomy" id="27915"/>
    <lineage>
        <taxon>Eukaryota</taxon>
        <taxon>Metazoa</taxon>
        <taxon>Spiralia</taxon>
        <taxon>Lophotrochozoa</taxon>
        <taxon>Annelida</taxon>
        <taxon>Polychaeta</taxon>
        <taxon>Sedentaria</taxon>
        <taxon>Canalipalpata</taxon>
        <taxon>Sabellida</taxon>
        <taxon>Siboglinidae</taxon>
        <taxon>Ridgeia</taxon>
    </lineage>
</organism>
<dbReference type="SUPFAM" id="SSF53649">
    <property type="entry name" value="Alkaline phosphatase-like"/>
    <property type="match status" value="1"/>
</dbReference>